<proteinExistence type="predicted"/>
<accession>A0A9D2TF78</accession>
<dbReference type="PANTHER" id="PTHR30388:SF6">
    <property type="entry name" value="XANTHINE DEHYDROGENASE SUBUNIT A-RELATED"/>
    <property type="match status" value="1"/>
</dbReference>
<dbReference type="InterPro" id="IPR027051">
    <property type="entry name" value="XdhC_Rossmann_dom"/>
</dbReference>
<dbReference type="Proteomes" id="UP000823863">
    <property type="component" value="Unassembled WGS sequence"/>
</dbReference>
<evidence type="ECO:0000259" key="1">
    <source>
        <dbReference type="Pfam" id="PF02625"/>
    </source>
</evidence>
<evidence type="ECO:0000313" key="3">
    <source>
        <dbReference type="EMBL" id="HJC66583.1"/>
    </source>
</evidence>
<evidence type="ECO:0000313" key="4">
    <source>
        <dbReference type="Proteomes" id="UP000823863"/>
    </source>
</evidence>
<reference evidence="3" key="1">
    <citation type="journal article" date="2021" name="PeerJ">
        <title>Extensive microbial diversity within the chicken gut microbiome revealed by metagenomics and culture.</title>
        <authorList>
            <person name="Gilroy R."/>
            <person name="Ravi A."/>
            <person name="Getino M."/>
            <person name="Pursley I."/>
            <person name="Horton D.L."/>
            <person name="Alikhan N.F."/>
            <person name="Baker D."/>
            <person name="Gharbi K."/>
            <person name="Hall N."/>
            <person name="Watson M."/>
            <person name="Adriaenssens E.M."/>
            <person name="Foster-Nyarko E."/>
            <person name="Jarju S."/>
            <person name="Secka A."/>
            <person name="Antonio M."/>
            <person name="Oren A."/>
            <person name="Chaudhuri R.R."/>
            <person name="La Ragione R."/>
            <person name="Hildebrand F."/>
            <person name="Pallen M.J."/>
        </authorList>
    </citation>
    <scope>NUCLEOTIDE SEQUENCE</scope>
    <source>
        <strain evidence="3">CHK198-12963</strain>
    </source>
</reference>
<dbReference type="PANTHER" id="PTHR30388">
    <property type="entry name" value="ALDEHYDE OXIDOREDUCTASE MOLYBDENUM COFACTOR ASSEMBLY PROTEIN"/>
    <property type="match status" value="1"/>
</dbReference>
<dbReference type="EMBL" id="DWWB01000041">
    <property type="protein sequence ID" value="HJC66583.1"/>
    <property type="molecule type" value="Genomic_DNA"/>
</dbReference>
<dbReference type="InterPro" id="IPR052698">
    <property type="entry name" value="MoCofactor_Util/Proc"/>
</dbReference>
<feature type="domain" description="XdhC- CoxI" evidence="1">
    <location>
        <begin position="11"/>
        <end position="77"/>
    </location>
</feature>
<organism evidence="3 4">
    <name type="scientific">Candidatus Enterocloster excrementigallinarum</name>
    <dbReference type="NCBI Taxonomy" id="2838558"/>
    <lineage>
        <taxon>Bacteria</taxon>
        <taxon>Bacillati</taxon>
        <taxon>Bacillota</taxon>
        <taxon>Clostridia</taxon>
        <taxon>Lachnospirales</taxon>
        <taxon>Lachnospiraceae</taxon>
        <taxon>Enterocloster</taxon>
    </lineage>
</organism>
<evidence type="ECO:0000259" key="2">
    <source>
        <dbReference type="Pfam" id="PF13478"/>
    </source>
</evidence>
<comment type="caution">
    <text evidence="3">The sequence shown here is derived from an EMBL/GenBank/DDBJ whole genome shotgun (WGS) entry which is preliminary data.</text>
</comment>
<protein>
    <submittedName>
        <fullName evidence="3">XdhC family protein</fullName>
    </submittedName>
</protein>
<dbReference type="Pfam" id="PF13478">
    <property type="entry name" value="XdhC_C"/>
    <property type="match status" value="1"/>
</dbReference>
<dbReference type="Pfam" id="PF02625">
    <property type="entry name" value="XdhC_CoxI"/>
    <property type="match status" value="1"/>
</dbReference>
<gene>
    <name evidence="3" type="ORF">H9931_07685</name>
</gene>
<dbReference type="AlphaFoldDB" id="A0A9D2TF78"/>
<dbReference type="Gene3D" id="3.40.50.720">
    <property type="entry name" value="NAD(P)-binding Rossmann-like Domain"/>
    <property type="match status" value="1"/>
</dbReference>
<dbReference type="InterPro" id="IPR003777">
    <property type="entry name" value="XdhC_CoxI"/>
</dbReference>
<sequence length="335" mass="36657">MKQLFKELQRCLKEGEPSVLVTIVDSSGSTPRGAGSRMLVAADGIRRGTVGGGAVEHKAMEIAIAALKKKESFIQSFSLTRNQTADIGMVCGGDVRICFQYVAPGDLQMEELCAQILQAMDQDRDCWLVLELTDVASWHMGLLQNGSCFGLTFPPLGAKAGQLQLEGRVFYTEPLVQAGTVYIFGGGHVARELVPLLAHLNFRCVVMDDRAEFANPQVFPQAVRTIAGNLERISDYVQITGRDYVCIMTRGHQYDYYVQKQVLPLKPRYIGIMGSRNKIRVTTDKLLADGFSLEEIRSCHMPIGTAILAQTPAEIAVSVAGELIFVRAGGEDQPS</sequence>
<name>A0A9D2TF78_9FIRM</name>
<feature type="domain" description="XdhC Rossmann" evidence="2">
    <location>
        <begin position="181"/>
        <end position="323"/>
    </location>
</feature>
<reference evidence="3" key="2">
    <citation type="submission" date="2021-04" db="EMBL/GenBank/DDBJ databases">
        <authorList>
            <person name="Gilroy R."/>
        </authorList>
    </citation>
    <scope>NUCLEOTIDE SEQUENCE</scope>
    <source>
        <strain evidence="3">CHK198-12963</strain>
    </source>
</reference>